<evidence type="ECO:0000256" key="1">
    <source>
        <dbReference type="ARBA" id="ARBA00005721"/>
    </source>
</evidence>
<evidence type="ECO:0008006" key="4">
    <source>
        <dbReference type="Google" id="ProtNLM"/>
    </source>
</evidence>
<evidence type="ECO:0000313" key="2">
    <source>
        <dbReference type="EMBL" id="RLE07881.1"/>
    </source>
</evidence>
<evidence type="ECO:0000313" key="3">
    <source>
        <dbReference type="Proteomes" id="UP000279422"/>
    </source>
</evidence>
<sequence length="55" mass="6229">DEGIEVFLGLVIRRGNPVPQVVEEIQRKLIREIEETFGISVKKVDVQIKGIESPK</sequence>
<dbReference type="Pfam" id="PF03780">
    <property type="entry name" value="Asp23"/>
    <property type="match status" value="1"/>
</dbReference>
<name>A0A497E294_UNCAE</name>
<reference evidence="2 3" key="1">
    <citation type="submission" date="2018-06" db="EMBL/GenBank/DDBJ databases">
        <title>Extensive metabolic versatility and redundancy in microbially diverse, dynamic hydrothermal sediments.</title>
        <authorList>
            <person name="Dombrowski N."/>
            <person name="Teske A."/>
            <person name="Baker B.J."/>
        </authorList>
    </citation>
    <scope>NUCLEOTIDE SEQUENCE [LARGE SCALE GENOMIC DNA]</scope>
    <source>
        <strain evidence="2">B47_G16</strain>
    </source>
</reference>
<accession>A0A497E294</accession>
<dbReference type="AlphaFoldDB" id="A0A497E294"/>
<dbReference type="Proteomes" id="UP000279422">
    <property type="component" value="Unassembled WGS sequence"/>
</dbReference>
<comment type="caution">
    <text evidence="2">The sequence shown here is derived from an EMBL/GenBank/DDBJ whole genome shotgun (WGS) entry which is preliminary data.</text>
</comment>
<proteinExistence type="inferred from homology"/>
<gene>
    <name evidence="2" type="ORF">DRJ00_07305</name>
</gene>
<comment type="similarity">
    <text evidence="1">Belongs to the asp23 family.</text>
</comment>
<dbReference type="InterPro" id="IPR005531">
    <property type="entry name" value="Asp23"/>
</dbReference>
<organism evidence="2 3">
    <name type="scientific">Aerophobetes bacterium</name>
    <dbReference type="NCBI Taxonomy" id="2030807"/>
    <lineage>
        <taxon>Bacteria</taxon>
        <taxon>Candidatus Aerophobota</taxon>
    </lineage>
</organism>
<dbReference type="EMBL" id="QMPZ01000133">
    <property type="protein sequence ID" value="RLE07881.1"/>
    <property type="molecule type" value="Genomic_DNA"/>
</dbReference>
<protein>
    <recommendedName>
        <fullName evidence="4">Asp23/Gls24 family envelope stress response protein</fullName>
    </recommendedName>
</protein>
<feature type="non-terminal residue" evidence="2">
    <location>
        <position position="1"/>
    </location>
</feature>